<dbReference type="EMBL" id="CP159872">
    <property type="protein sequence ID" value="XCM82870.1"/>
    <property type="molecule type" value="Genomic_DNA"/>
</dbReference>
<accession>A0AAU8K5W8</accession>
<feature type="transmembrane region" description="Helical" evidence="10">
    <location>
        <begin position="334"/>
        <end position="355"/>
    </location>
</feature>
<keyword evidence="8 10" id="KW-0472">Membrane</keyword>
<keyword evidence="3" id="KW-0050">Antiport</keyword>
<evidence type="ECO:0000256" key="5">
    <source>
        <dbReference type="ARBA" id="ARBA00022692"/>
    </source>
</evidence>
<feature type="transmembrane region" description="Helical" evidence="10">
    <location>
        <begin position="32"/>
        <end position="50"/>
    </location>
</feature>
<name>A0AAU8K5W8_9ACTN</name>
<dbReference type="PANTHER" id="PTHR32507:SF0">
    <property type="entry name" value="NA(+)_H(+) ANTIPORTER 2-RELATED"/>
    <property type="match status" value="1"/>
</dbReference>
<dbReference type="Gene3D" id="3.40.50.720">
    <property type="entry name" value="NAD(P)-binding Rossmann-like Domain"/>
    <property type="match status" value="1"/>
</dbReference>
<dbReference type="Gene3D" id="1.20.1530.20">
    <property type="match status" value="1"/>
</dbReference>
<dbReference type="AlphaFoldDB" id="A0AAU8K5W8"/>
<feature type="region of interest" description="Disordered" evidence="9">
    <location>
        <begin position="576"/>
        <end position="597"/>
    </location>
</feature>
<feature type="transmembrane region" description="Helical" evidence="10">
    <location>
        <begin position="6"/>
        <end position="25"/>
    </location>
</feature>
<dbReference type="GO" id="GO:0015297">
    <property type="term" value="F:antiporter activity"/>
    <property type="evidence" value="ECO:0007669"/>
    <property type="project" value="UniProtKB-KW"/>
</dbReference>
<dbReference type="InterPro" id="IPR036291">
    <property type="entry name" value="NAD(P)-bd_dom_sf"/>
</dbReference>
<dbReference type="GO" id="GO:1902600">
    <property type="term" value="P:proton transmembrane transport"/>
    <property type="evidence" value="ECO:0007669"/>
    <property type="project" value="InterPro"/>
</dbReference>
<evidence type="ECO:0000256" key="4">
    <source>
        <dbReference type="ARBA" id="ARBA00022475"/>
    </source>
</evidence>
<keyword evidence="7" id="KW-0406">Ion transport</keyword>
<dbReference type="GO" id="GO:0005886">
    <property type="term" value="C:plasma membrane"/>
    <property type="evidence" value="ECO:0007669"/>
    <property type="project" value="UniProtKB-SubCell"/>
</dbReference>
<keyword evidence="2" id="KW-0813">Transport</keyword>
<dbReference type="PANTHER" id="PTHR32507">
    <property type="entry name" value="NA(+)/H(+) ANTIPORTER 1"/>
    <property type="match status" value="1"/>
</dbReference>
<evidence type="ECO:0000256" key="9">
    <source>
        <dbReference type="SAM" id="MobiDB-lite"/>
    </source>
</evidence>
<evidence type="ECO:0000256" key="1">
    <source>
        <dbReference type="ARBA" id="ARBA00004651"/>
    </source>
</evidence>
<comment type="subcellular location">
    <subcellularLocation>
        <location evidence="1">Cell membrane</location>
        <topology evidence="1">Multi-pass membrane protein</topology>
    </subcellularLocation>
</comment>
<feature type="transmembrane region" description="Helical" evidence="10">
    <location>
        <begin position="224"/>
        <end position="242"/>
    </location>
</feature>
<organism evidence="12">
    <name type="scientific">Kitasatospora camelliae</name>
    <dbReference type="NCBI Taxonomy" id="3156397"/>
    <lineage>
        <taxon>Bacteria</taxon>
        <taxon>Bacillati</taxon>
        <taxon>Actinomycetota</taxon>
        <taxon>Actinomycetes</taxon>
        <taxon>Kitasatosporales</taxon>
        <taxon>Streptomycetaceae</taxon>
        <taxon>Kitasatospora</taxon>
    </lineage>
</organism>
<dbReference type="RefSeq" id="WP_354643804.1">
    <property type="nucleotide sequence ID" value="NZ_CP159872.1"/>
</dbReference>
<evidence type="ECO:0000256" key="8">
    <source>
        <dbReference type="ARBA" id="ARBA00023136"/>
    </source>
</evidence>
<keyword evidence="5 10" id="KW-0812">Transmembrane</keyword>
<feature type="transmembrane region" description="Helical" evidence="10">
    <location>
        <begin position="91"/>
        <end position="114"/>
    </location>
</feature>
<keyword evidence="6 10" id="KW-1133">Transmembrane helix</keyword>
<feature type="transmembrane region" description="Helical" evidence="10">
    <location>
        <begin position="275"/>
        <end position="294"/>
    </location>
</feature>
<feature type="domain" description="Cation/H+ exchanger transmembrane" evidence="11">
    <location>
        <begin position="16"/>
        <end position="392"/>
    </location>
</feature>
<evidence type="ECO:0000256" key="10">
    <source>
        <dbReference type="SAM" id="Phobius"/>
    </source>
</evidence>
<evidence type="ECO:0000256" key="7">
    <source>
        <dbReference type="ARBA" id="ARBA00023065"/>
    </source>
</evidence>
<evidence type="ECO:0000259" key="11">
    <source>
        <dbReference type="Pfam" id="PF00999"/>
    </source>
</evidence>
<dbReference type="SUPFAM" id="SSF51735">
    <property type="entry name" value="NAD(P)-binding Rossmann-fold domains"/>
    <property type="match status" value="1"/>
</dbReference>
<feature type="transmembrane region" description="Helical" evidence="10">
    <location>
        <begin position="300"/>
        <end position="322"/>
    </location>
</feature>
<proteinExistence type="predicted"/>
<feature type="transmembrane region" description="Helical" evidence="10">
    <location>
        <begin position="120"/>
        <end position="141"/>
    </location>
</feature>
<protein>
    <submittedName>
        <fullName evidence="12">Cation:proton antiporter</fullName>
    </submittedName>
</protein>
<evidence type="ECO:0000256" key="3">
    <source>
        <dbReference type="ARBA" id="ARBA00022449"/>
    </source>
</evidence>
<feature type="transmembrane region" description="Helical" evidence="10">
    <location>
        <begin position="188"/>
        <end position="212"/>
    </location>
</feature>
<evidence type="ECO:0000313" key="12">
    <source>
        <dbReference type="EMBL" id="XCM82870.1"/>
    </source>
</evidence>
<dbReference type="Pfam" id="PF00999">
    <property type="entry name" value="Na_H_Exchanger"/>
    <property type="match status" value="1"/>
</dbReference>
<reference evidence="12" key="1">
    <citation type="submission" date="2024-06" db="EMBL/GenBank/DDBJ databases">
        <title>The genome sequences of Kitasatospora sp. strain HUAS MG31.</title>
        <authorList>
            <person name="Mo P."/>
        </authorList>
    </citation>
    <scope>NUCLEOTIDE SEQUENCE</scope>
    <source>
        <strain evidence="12">HUAS MG31</strain>
    </source>
</reference>
<gene>
    <name evidence="12" type="ORF">ABWK59_30130</name>
</gene>
<feature type="transmembrane region" description="Helical" evidence="10">
    <location>
        <begin position="153"/>
        <end position="176"/>
    </location>
</feature>
<dbReference type="KEGG" id="kcm:ABWK59_30130"/>
<feature type="transmembrane region" description="Helical" evidence="10">
    <location>
        <begin position="62"/>
        <end position="79"/>
    </location>
</feature>
<feature type="compositionally biased region" description="Basic and acidic residues" evidence="9">
    <location>
        <begin position="586"/>
        <end position="597"/>
    </location>
</feature>
<feature type="transmembrane region" description="Helical" evidence="10">
    <location>
        <begin position="367"/>
        <end position="385"/>
    </location>
</feature>
<sequence>MLTGEQIFLGFGLILVLAVGSQVLASRLNVPSLVVLLPVGFLAGALTTSVDPERLLGSSFEPLVSLAVAVILYDVGLGLDPAHLKGHTGRTVVRLVWMGTVLTGVIGTMAAFLLLDVSRWTALMLGVILVVSGPTVVGPLLHFVRPADRLQRILVWEGSLIDPVCAVIGAVVFHAILGGTEPSVGEQFVRFLLSMLVGLGGGALGTLVLWLVLRFLRPGEITTATVQLALVVGIAAGCNALMDATGLISAIAMGVAAARLPGFDLRDRRTFLETLVRLILGLLFVSISATVTPASLGEVLAPALGVAAVLVVLARPLLAAAATWRTDLPGRERAFIGWMAPRGIVAAATASAFAGPLTAEGVGGADQILPVTFTVIVATVTLYGLTAGPVAERLRVVRPASSRPLLVGAEPWGIDLAHALQRAGIEVLVWDGDEERSRTAHAAGLRHADGGLLPAAVGTDAEAEGITMVLLLTSEDDFNLLASAALRDRVEGPVYRVRPSTTADPAARPLVDGDLLFRRELSRPALQRRYAEGFRVLLRPADGDPATADAAADGADPADGELLFLVRRGGRLVPVTDHGRPAARPGDTEVRLARPEG</sequence>
<evidence type="ECO:0000256" key="2">
    <source>
        <dbReference type="ARBA" id="ARBA00022448"/>
    </source>
</evidence>
<dbReference type="InterPro" id="IPR006153">
    <property type="entry name" value="Cation/H_exchanger_TM"/>
</dbReference>
<dbReference type="InterPro" id="IPR038770">
    <property type="entry name" value="Na+/solute_symporter_sf"/>
</dbReference>
<evidence type="ECO:0000256" key="6">
    <source>
        <dbReference type="ARBA" id="ARBA00022989"/>
    </source>
</evidence>
<keyword evidence="4" id="KW-1003">Cell membrane</keyword>